<dbReference type="GO" id="GO:0016787">
    <property type="term" value="F:hydrolase activity"/>
    <property type="evidence" value="ECO:0007669"/>
    <property type="project" value="UniProtKB-KW"/>
</dbReference>
<accession>A0A2N7VN48</accession>
<dbReference type="Pfam" id="PF00672">
    <property type="entry name" value="HAMP"/>
    <property type="match status" value="1"/>
</dbReference>
<evidence type="ECO:0000313" key="5">
    <source>
        <dbReference type="Proteomes" id="UP000235616"/>
    </source>
</evidence>
<dbReference type="Gene3D" id="3.30.70.270">
    <property type="match status" value="1"/>
</dbReference>
<dbReference type="GO" id="GO:0007165">
    <property type="term" value="P:signal transduction"/>
    <property type="evidence" value="ECO:0007669"/>
    <property type="project" value="InterPro"/>
</dbReference>
<dbReference type="SMART" id="SM00267">
    <property type="entry name" value="GGDEF"/>
    <property type="match status" value="1"/>
</dbReference>
<evidence type="ECO:0000313" key="4">
    <source>
        <dbReference type="EMBL" id="PMS18598.1"/>
    </source>
</evidence>
<dbReference type="NCBIfam" id="TIGR00254">
    <property type="entry name" value="GGDEF"/>
    <property type="match status" value="1"/>
</dbReference>
<dbReference type="InterPro" id="IPR003660">
    <property type="entry name" value="HAMP_dom"/>
</dbReference>
<dbReference type="Gene3D" id="3.30.450.20">
    <property type="entry name" value="PAS domain"/>
    <property type="match status" value="1"/>
</dbReference>
<keyword evidence="1" id="KW-0812">Transmembrane</keyword>
<dbReference type="SUPFAM" id="SSF158472">
    <property type="entry name" value="HAMP domain-like"/>
    <property type="match status" value="1"/>
</dbReference>
<dbReference type="SUPFAM" id="SSF103190">
    <property type="entry name" value="Sensory domain-like"/>
    <property type="match status" value="1"/>
</dbReference>
<dbReference type="Gene3D" id="6.10.340.10">
    <property type="match status" value="1"/>
</dbReference>
<dbReference type="CDD" id="cd01949">
    <property type="entry name" value="GGDEF"/>
    <property type="match status" value="1"/>
</dbReference>
<dbReference type="InterPro" id="IPR048760">
    <property type="entry name" value="VP0354-like_sensor_dom"/>
</dbReference>
<dbReference type="Pfam" id="PF21623">
    <property type="entry name" value="HK_sensor_dom_bact"/>
    <property type="match status" value="1"/>
</dbReference>
<dbReference type="InterPro" id="IPR052163">
    <property type="entry name" value="DGC-Regulatory_Protein"/>
</dbReference>
<feature type="domain" description="HAMP" evidence="2">
    <location>
        <begin position="343"/>
        <end position="395"/>
    </location>
</feature>
<dbReference type="Proteomes" id="UP000235616">
    <property type="component" value="Unassembled WGS sequence"/>
</dbReference>
<dbReference type="InterPro" id="IPR000160">
    <property type="entry name" value="GGDEF_dom"/>
</dbReference>
<feature type="transmembrane region" description="Helical" evidence="1">
    <location>
        <begin position="323"/>
        <end position="342"/>
    </location>
</feature>
<reference evidence="4 5" key="1">
    <citation type="submission" date="2018-01" db="EMBL/GenBank/DDBJ databases">
        <title>Whole genome analyses suggest that Burkholderia sensu lato contains two further novel genera in the rhizoxinica-symbiotica group Mycetohabitans gen. nov., and Trinickia gen. nov.: implications for the evolution of diazotrophy and nodulation in the Burkholderiaceae.</title>
        <authorList>
            <person name="Estrada-de los Santos P."/>
            <person name="Palmer M."/>
            <person name="Chavez-Ramirez B."/>
            <person name="Beukes C."/>
            <person name="Steenkamp E.T."/>
            <person name="Hirsch A.M."/>
            <person name="Manyaka P."/>
            <person name="Maluk M."/>
            <person name="Lafos M."/>
            <person name="Crook M."/>
            <person name="Gross E."/>
            <person name="Simon M.F."/>
            <person name="Bueno dos Reis Junior F."/>
            <person name="Poole P.S."/>
            <person name="Venter S.N."/>
            <person name="James E.K."/>
        </authorList>
    </citation>
    <scope>NUCLEOTIDE SEQUENCE [LARGE SCALE GENOMIC DNA]</scope>
    <source>
        <strain evidence="4 5">GIMN1.004</strain>
    </source>
</reference>
<organism evidence="4 5">
    <name type="scientific">Trinickia dabaoshanensis</name>
    <dbReference type="NCBI Taxonomy" id="564714"/>
    <lineage>
        <taxon>Bacteria</taxon>
        <taxon>Pseudomonadati</taxon>
        <taxon>Pseudomonadota</taxon>
        <taxon>Betaproteobacteria</taxon>
        <taxon>Burkholderiales</taxon>
        <taxon>Burkholderiaceae</taxon>
        <taxon>Trinickia</taxon>
    </lineage>
</organism>
<keyword evidence="1" id="KW-0472">Membrane</keyword>
<dbReference type="EMBL" id="PNYA01000014">
    <property type="protein sequence ID" value="PMS18598.1"/>
    <property type="molecule type" value="Genomic_DNA"/>
</dbReference>
<evidence type="ECO:0000256" key="1">
    <source>
        <dbReference type="SAM" id="Phobius"/>
    </source>
</evidence>
<dbReference type="SUPFAM" id="SSF55073">
    <property type="entry name" value="Nucleotide cyclase"/>
    <property type="match status" value="1"/>
</dbReference>
<sequence length="588" mass="63631">MIRLGLSTRLSILLVCIGVAASGATGYYAYRANRSMIMQEAERSLLPATQLLTQRFTTALSDVADDVLVLSTMPSSVAVARGDDAADAGRARLSQVFLRFMMHHPEYLTIRLVTRAHHGLERIRVERGARGIVVVPDGRLQEKGHFAYVFDTLATAQGHAYLSPIGLTPDSSADAATGRPAIYIGAPIVDAAGNTVGVVVVEVDLTQVFHRLERDSPAGYLVYLANEWGDFLIHPDSSQTFGFAHGRRVLMQQTFPATHVLFDGGPSSVTFNGEAGSGRAPVHAFAFVRAPFGAVEGNRFIVVGLGRSLTSVLDSANALGGQIVRMVLVSSAIAIVLAILFARALARPLRVLADAATDLLDDARAQRLPVERSDEIGVLARCFDRMRLEIRAQMSTLHARQLELSHLAGHDALTGLPNRMRFMERLEAAIGHALPKGEQLAIMFVDLDGFKQINDRFGHFAGDETLAIVAQRLREAVAPTDLVARLGGDEFVILFSDERSIDAIDATVQRIQSALDEAVAIGPHRMRVGASMGISEFPGDAKNAEELLAKADAAMYVAKTSPRRRFVRYRDLNADEGQEQYGSVGGLT</sequence>
<dbReference type="PROSITE" id="PS50887">
    <property type="entry name" value="GGDEF"/>
    <property type="match status" value="1"/>
</dbReference>
<protein>
    <submittedName>
        <fullName evidence="4">Deoxyuridine 5'-triphosphate nucleotidohydrolase</fullName>
    </submittedName>
</protein>
<keyword evidence="1" id="KW-1133">Transmembrane helix</keyword>
<dbReference type="OrthoDB" id="9812260at2"/>
<dbReference type="CDD" id="cd06225">
    <property type="entry name" value="HAMP"/>
    <property type="match status" value="1"/>
</dbReference>
<dbReference type="InterPro" id="IPR043128">
    <property type="entry name" value="Rev_trsase/Diguanyl_cyclase"/>
</dbReference>
<dbReference type="GO" id="GO:0016020">
    <property type="term" value="C:membrane"/>
    <property type="evidence" value="ECO:0007669"/>
    <property type="project" value="InterPro"/>
</dbReference>
<dbReference type="SMART" id="SM00304">
    <property type="entry name" value="HAMP"/>
    <property type="match status" value="1"/>
</dbReference>
<name>A0A2N7VN48_9BURK</name>
<dbReference type="Pfam" id="PF00990">
    <property type="entry name" value="GGDEF"/>
    <property type="match status" value="1"/>
</dbReference>
<keyword evidence="4" id="KW-0378">Hydrolase</keyword>
<gene>
    <name evidence="4" type="ORF">C0Z18_16895</name>
</gene>
<dbReference type="FunFam" id="3.30.70.270:FF:000001">
    <property type="entry name" value="Diguanylate cyclase domain protein"/>
    <property type="match status" value="1"/>
</dbReference>
<dbReference type="PANTHER" id="PTHR46663">
    <property type="entry name" value="DIGUANYLATE CYCLASE DGCT-RELATED"/>
    <property type="match status" value="1"/>
</dbReference>
<dbReference type="PROSITE" id="PS50885">
    <property type="entry name" value="HAMP"/>
    <property type="match status" value="1"/>
</dbReference>
<dbReference type="PANTHER" id="PTHR46663:SF2">
    <property type="entry name" value="GGDEF DOMAIN-CONTAINING PROTEIN"/>
    <property type="match status" value="1"/>
</dbReference>
<dbReference type="InterPro" id="IPR029151">
    <property type="entry name" value="Sensor-like_sf"/>
</dbReference>
<keyword evidence="5" id="KW-1185">Reference proteome</keyword>
<proteinExistence type="predicted"/>
<evidence type="ECO:0000259" key="3">
    <source>
        <dbReference type="PROSITE" id="PS50887"/>
    </source>
</evidence>
<comment type="caution">
    <text evidence="4">The sequence shown here is derived from an EMBL/GenBank/DDBJ whole genome shotgun (WGS) entry which is preliminary data.</text>
</comment>
<evidence type="ECO:0000259" key="2">
    <source>
        <dbReference type="PROSITE" id="PS50885"/>
    </source>
</evidence>
<feature type="domain" description="GGDEF" evidence="3">
    <location>
        <begin position="438"/>
        <end position="571"/>
    </location>
</feature>
<dbReference type="InterPro" id="IPR029787">
    <property type="entry name" value="Nucleotide_cyclase"/>
</dbReference>
<dbReference type="AlphaFoldDB" id="A0A2N7VN48"/>
<dbReference type="RefSeq" id="WP_102646560.1">
    <property type="nucleotide sequence ID" value="NZ_PNYA01000014.1"/>
</dbReference>